<evidence type="ECO:0000313" key="5">
    <source>
        <dbReference type="EMBL" id="MDA4847011.1"/>
    </source>
</evidence>
<dbReference type="InterPro" id="IPR011991">
    <property type="entry name" value="ArsR-like_HTH"/>
</dbReference>
<feature type="domain" description="HTH asnC-type" evidence="4">
    <location>
        <begin position="11"/>
        <end position="72"/>
    </location>
</feature>
<dbReference type="Gene3D" id="1.10.10.10">
    <property type="entry name" value="Winged helix-like DNA-binding domain superfamily/Winged helix DNA-binding domain"/>
    <property type="match status" value="1"/>
</dbReference>
<dbReference type="PROSITE" id="PS50956">
    <property type="entry name" value="HTH_ASNC_2"/>
    <property type="match status" value="1"/>
</dbReference>
<sequence length="158" mass="17292">MKRLRYENSDLDRIDAAILKFLIEDARTSVAELARRVELSAPSVSERIRRLEEAGVIRGYTLDIDPAAIGLPLTVWIRIRPLPGALSRVAEILRARPEIVECDRITGDDCYVARAHVSDVAALEVLIDTFADCASTNTSVVQSSPVARRLPPVTGGQG</sequence>
<dbReference type="EMBL" id="JAPJZH010000010">
    <property type="protein sequence ID" value="MDA4847011.1"/>
    <property type="molecule type" value="Genomic_DNA"/>
</dbReference>
<dbReference type="Pfam" id="PF13412">
    <property type="entry name" value="HTH_24"/>
    <property type="match status" value="1"/>
</dbReference>
<dbReference type="Pfam" id="PF01037">
    <property type="entry name" value="AsnC_trans_reg"/>
    <property type="match status" value="1"/>
</dbReference>
<comment type="caution">
    <text evidence="5">The sequence shown here is derived from an EMBL/GenBank/DDBJ whole genome shotgun (WGS) entry which is preliminary data.</text>
</comment>
<reference evidence="5" key="1">
    <citation type="submission" date="2022-11" db="EMBL/GenBank/DDBJ databases">
        <title>Hoeflea poritis sp. nov., isolated from scleractinian coral Porites lutea.</title>
        <authorList>
            <person name="Zhang G."/>
            <person name="Wei Q."/>
            <person name="Cai L."/>
        </authorList>
    </citation>
    <scope>NUCLEOTIDE SEQUENCE</scope>
    <source>
        <strain evidence="5">E7-10</strain>
    </source>
</reference>
<organism evidence="5 6">
    <name type="scientific">Hoeflea poritis</name>
    <dbReference type="NCBI Taxonomy" id="2993659"/>
    <lineage>
        <taxon>Bacteria</taxon>
        <taxon>Pseudomonadati</taxon>
        <taxon>Pseudomonadota</taxon>
        <taxon>Alphaproteobacteria</taxon>
        <taxon>Hyphomicrobiales</taxon>
        <taxon>Rhizobiaceae</taxon>
        <taxon>Hoeflea</taxon>
    </lineage>
</organism>
<evidence type="ECO:0000313" key="6">
    <source>
        <dbReference type="Proteomes" id="UP001148313"/>
    </source>
</evidence>
<dbReference type="InterPro" id="IPR011008">
    <property type="entry name" value="Dimeric_a/b-barrel"/>
</dbReference>
<dbReference type="Proteomes" id="UP001148313">
    <property type="component" value="Unassembled WGS sequence"/>
</dbReference>
<dbReference type="PANTHER" id="PTHR30154">
    <property type="entry name" value="LEUCINE-RESPONSIVE REGULATORY PROTEIN"/>
    <property type="match status" value="1"/>
</dbReference>
<protein>
    <submittedName>
        <fullName evidence="5">Lrp/AsnC family transcriptional regulator</fullName>
    </submittedName>
</protein>
<gene>
    <name evidence="5" type="ORF">OOZ53_16750</name>
</gene>
<dbReference type="PRINTS" id="PR00033">
    <property type="entry name" value="HTHASNC"/>
</dbReference>
<dbReference type="InterPro" id="IPR036388">
    <property type="entry name" value="WH-like_DNA-bd_sf"/>
</dbReference>
<proteinExistence type="predicted"/>
<dbReference type="InterPro" id="IPR000485">
    <property type="entry name" value="AsnC-type_HTH_dom"/>
</dbReference>
<dbReference type="RefSeq" id="WP_271090809.1">
    <property type="nucleotide sequence ID" value="NZ_JAPJZH010000010.1"/>
</dbReference>
<dbReference type="SMART" id="SM00344">
    <property type="entry name" value="HTH_ASNC"/>
    <property type="match status" value="1"/>
</dbReference>
<dbReference type="InterPro" id="IPR036390">
    <property type="entry name" value="WH_DNA-bd_sf"/>
</dbReference>
<evidence type="ECO:0000259" key="4">
    <source>
        <dbReference type="PROSITE" id="PS50956"/>
    </source>
</evidence>
<dbReference type="InterPro" id="IPR019887">
    <property type="entry name" value="Tscrpt_reg_AsnC/Lrp_C"/>
</dbReference>
<dbReference type="CDD" id="cd00090">
    <property type="entry name" value="HTH_ARSR"/>
    <property type="match status" value="1"/>
</dbReference>
<dbReference type="SUPFAM" id="SSF54909">
    <property type="entry name" value="Dimeric alpha+beta barrel"/>
    <property type="match status" value="1"/>
</dbReference>
<dbReference type="PANTHER" id="PTHR30154:SF53">
    <property type="entry name" value="HTH-TYPE TRANSCRIPTIONAL REGULATOR LRPC"/>
    <property type="match status" value="1"/>
</dbReference>
<dbReference type="Gene3D" id="3.30.70.920">
    <property type="match status" value="1"/>
</dbReference>
<name>A0ABT4VQM6_9HYPH</name>
<keyword evidence="1" id="KW-0805">Transcription regulation</keyword>
<keyword evidence="3" id="KW-0804">Transcription</keyword>
<evidence type="ECO:0000256" key="1">
    <source>
        <dbReference type="ARBA" id="ARBA00023015"/>
    </source>
</evidence>
<evidence type="ECO:0000256" key="2">
    <source>
        <dbReference type="ARBA" id="ARBA00023125"/>
    </source>
</evidence>
<keyword evidence="2" id="KW-0238">DNA-binding</keyword>
<dbReference type="InterPro" id="IPR019888">
    <property type="entry name" value="Tscrpt_reg_AsnC-like"/>
</dbReference>
<dbReference type="SUPFAM" id="SSF46785">
    <property type="entry name" value="Winged helix' DNA-binding domain"/>
    <property type="match status" value="1"/>
</dbReference>
<evidence type="ECO:0000256" key="3">
    <source>
        <dbReference type="ARBA" id="ARBA00023163"/>
    </source>
</evidence>
<accession>A0ABT4VQM6</accession>
<keyword evidence="6" id="KW-1185">Reference proteome</keyword>